<dbReference type="RefSeq" id="WP_181584441.1">
    <property type="nucleotide sequence ID" value="NZ_CP059399.1"/>
</dbReference>
<name>A0A7D6VHW7_9NOCA</name>
<evidence type="ECO:0000313" key="2">
    <source>
        <dbReference type="Proteomes" id="UP000515512"/>
    </source>
</evidence>
<dbReference type="EMBL" id="CP059399">
    <property type="protein sequence ID" value="QLY33277.1"/>
    <property type="molecule type" value="Genomic_DNA"/>
</dbReference>
<accession>A0A7D6VHW7</accession>
<evidence type="ECO:0000313" key="1">
    <source>
        <dbReference type="EMBL" id="QLY33277.1"/>
    </source>
</evidence>
<dbReference type="AlphaFoldDB" id="A0A7D6VHW7"/>
<proteinExistence type="predicted"/>
<reference evidence="1 2" key="1">
    <citation type="submission" date="2020-07" db="EMBL/GenBank/DDBJ databases">
        <authorList>
            <person name="Zhuang K."/>
            <person name="Ran Y."/>
        </authorList>
    </citation>
    <scope>NUCLEOTIDE SEQUENCE [LARGE SCALE GENOMIC DNA]</scope>
    <source>
        <strain evidence="1 2">WCH-YHL-001</strain>
    </source>
</reference>
<protein>
    <submittedName>
        <fullName evidence="1">Uncharacterized protein</fullName>
    </submittedName>
</protein>
<gene>
    <name evidence="1" type="ORF">H0264_14495</name>
</gene>
<organism evidence="1 2">
    <name type="scientific">Nocardia huaxiensis</name>
    <dbReference type="NCBI Taxonomy" id="2755382"/>
    <lineage>
        <taxon>Bacteria</taxon>
        <taxon>Bacillati</taxon>
        <taxon>Actinomycetota</taxon>
        <taxon>Actinomycetes</taxon>
        <taxon>Mycobacteriales</taxon>
        <taxon>Nocardiaceae</taxon>
        <taxon>Nocardia</taxon>
    </lineage>
</organism>
<keyword evidence="2" id="KW-1185">Reference proteome</keyword>
<dbReference type="Proteomes" id="UP000515512">
    <property type="component" value="Chromosome"/>
</dbReference>
<dbReference type="KEGG" id="nhu:H0264_14495"/>
<sequence>MSDDSRGYDAPAPTDTVKIRLTGERAPVKAMIDALDPVLDIVQDWRIFPQRNEARISAYLEARPHREEGECHA</sequence>